<keyword evidence="3" id="KW-0540">Nuclease</keyword>
<dbReference type="Proteomes" id="UP000233387">
    <property type="component" value="Unassembled WGS sequence"/>
</dbReference>
<keyword evidence="4" id="KW-0255">Endonuclease</keyword>
<proteinExistence type="inferred from homology"/>
<reference evidence="8 9" key="1">
    <citation type="submission" date="2017-06" db="EMBL/GenBank/DDBJ databases">
        <title>Raineya orbicola gen. nov., sp. nov. a slightly thermophilic bacterium of the phylum Bacteroidetes and the description of Raineyaceae fam. nov.</title>
        <authorList>
            <person name="Albuquerque L."/>
            <person name="Polonia A.R.M."/>
            <person name="Barroso C."/>
            <person name="Froufe H.J.C."/>
            <person name="Lage O."/>
            <person name="Lobo-Da-Cunha A."/>
            <person name="Egas C."/>
            <person name="Da Costa M.S."/>
        </authorList>
    </citation>
    <scope>NUCLEOTIDE SEQUENCE [LARGE SCALE GENOMIC DNA]</scope>
    <source>
        <strain evidence="8 9">SPSPC-11</strain>
    </source>
</reference>
<dbReference type="InterPro" id="IPR038570">
    <property type="entry name" value="HicA_sf"/>
</dbReference>
<name>A0A2N3IJ13_9BACT</name>
<dbReference type="InterPro" id="IPR012933">
    <property type="entry name" value="HicA_mRNA_interferase"/>
</dbReference>
<accession>A0A2N3IJ13</accession>
<evidence type="ECO:0000256" key="4">
    <source>
        <dbReference type="ARBA" id="ARBA00022759"/>
    </source>
</evidence>
<dbReference type="EMBL" id="NKXO01000007">
    <property type="protein sequence ID" value="PKQ70340.1"/>
    <property type="molecule type" value="Genomic_DNA"/>
</dbReference>
<evidence type="ECO:0000256" key="6">
    <source>
        <dbReference type="ARBA" id="ARBA00022884"/>
    </source>
</evidence>
<evidence type="ECO:0000256" key="2">
    <source>
        <dbReference type="ARBA" id="ARBA00022649"/>
    </source>
</evidence>
<dbReference type="Gene3D" id="3.30.920.30">
    <property type="entry name" value="Hypothetical protein"/>
    <property type="match status" value="1"/>
</dbReference>
<evidence type="ECO:0000256" key="3">
    <source>
        <dbReference type="ARBA" id="ARBA00022722"/>
    </source>
</evidence>
<comment type="caution">
    <text evidence="8">The sequence shown here is derived from an EMBL/GenBank/DDBJ whole genome shotgun (WGS) entry which is preliminary data.</text>
</comment>
<dbReference type="GO" id="GO:0003729">
    <property type="term" value="F:mRNA binding"/>
    <property type="evidence" value="ECO:0007669"/>
    <property type="project" value="InterPro"/>
</dbReference>
<evidence type="ECO:0000313" key="9">
    <source>
        <dbReference type="Proteomes" id="UP000233387"/>
    </source>
</evidence>
<organism evidence="8 9">
    <name type="scientific">Raineya orbicola</name>
    <dbReference type="NCBI Taxonomy" id="2016530"/>
    <lineage>
        <taxon>Bacteria</taxon>
        <taxon>Pseudomonadati</taxon>
        <taxon>Bacteroidota</taxon>
        <taxon>Cytophagia</taxon>
        <taxon>Cytophagales</taxon>
        <taxon>Raineyaceae</taxon>
        <taxon>Raineya</taxon>
    </lineage>
</organism>
<protein>
    <submittedName>
        <fullName evidence="8">Putative periplasmic or secreted lipoprotein</fullName>
    </submittedName>
</protein>
<dbReference type="GO" id="GO:0016787">
    <property type="term" value="F:hydrolase activity"/>
    <property type="evidence" value="ECO:0007669"/>
    <property type="project" value="UniProtKB-KW"/>
</dbReference>
<dbReference type="SUPFAM" id="SSF54786">
    <property type="entry name" value="YcfA/nrd intein domain"/>
    <property type="match status" value="1"/>
</dbReference>
<keyword evidence="6" id="KW-0694">RNA-binding</keyword>
<dbReference type="PANTHER" id="PTHR34873">
    <property type="entry name" value="SSR1766 PROTEIN"/>
    <property type="match status" value="1"/>
</dbReference>
<dbReference type="Pfam" id="PF07927">
    <property type="entry name" value="HicA_toxin"/>
    <property type="match status" value="1"/>
</dbReference>
<dbReference type="RefSeq" id="WP_101357829.1">
    <property type="nucleotide sequence ID" value="NZ_NKXO01000007.1"/>
</dbReference>
<keyword evidence="9" id="KW-1185">Reference proteome</keyword>
<dbReference type="AlphaFoldDB" id="A0A2N3IJ13"/>
<evidence type="ECO:0000313" key="8">
    <source>
        <dbReference type="EMBL" id="PKQ70340.1"/>
    </source>
</evidence>
<gene>
    <name evidence="8" type="ORF">Rain11_0568</name>
</gene>
<keyword evidence="7" id="KW-0346">Stress response</keyword>
<sequence>MAKTFKFKEILKIIENDGWYLIRQKGSHRQYKHPSKKGIVTLAGKPNDDIPQGTLNSILKQAQINLDDIKS</sequence>
<keyword evidence="8" id="KW-0449">Lipoprotein</keyword>
<keyword evidence="2" id="KW-1277">Toxin-antitoxin system</keyword>
<evidence type="ECO:0000256" key="5">
    <source>
        <dbReference type="ARBA" id="ARBA00022801"/>
    </source>
</evidence>
<dbReference type="PANTHER" id="PTHR34873:SF3">
    <property type="entry name" value="ADDICTION MODULE TOXIN, HICA FAMILY"/>
    <property type="match status" value="1"/>
</dbReference>
<evidence type="ECO:0000256" key="1">
    <source>
        <dbReference type="ARBA" id="ARBA00006620"/>
    </source>
</evidence>
<evidence type="ECO:0000256" key="7">
    <source>
        <dbReference type="ARBA" id="ARBA00023016"/>
    </source>
</evidence>
<dbReference type="OrthoDB" id="9798547at2"/>
<comment type="similarity">
    <text evidence="1">Belongs to the HicA mRNA interferase family.</text>
</comment>
<dbReference type="GO" id="GO:0004519">
    <property type="term" value="F:endonuclease activity"/>
    <property type="evidence" value="ECO:0007669"/>
    <property type="project" value="UniProtKB-KW"/>
</dbReference>
<keyword evidence="5" id="KW-0378">Hydrolase</keyword>